<evidence type="ECO:0000256" key="2">
    <source>
        <dbReference type="ARBA" id="ARBA00022475"/>
    </source>
</evidence>
<feature type="transmembrane region" description="Helical" evidence="11">
    <location>
        <begin position="68"/>
        <end position="89"/>
    </location>
</feature>
<evidence type="ECO:0000256" key="3">
    <source>
        <dbReference type="ARBA" id="ARBA00022519"/>
    </source>
</evidence>
<keyword evidence="5 11" id="KW-1133">Transmembrane helix</keyword>
<comment type="similarity">
    <text evidence="9 11">Belongs to the fluoride channel Fluc/FEX (TC 1.A.43) family.</text>
</comment>
<comment type="function">
    <text evidence="11">Fluoride-specific ion channel. Important for reducing fluoride concentration in the cell, thus reducing its toxicity.</text>
</comment>
<evidence type="ECO:0000256" key="1">
    <source>
        <dbReference type="ARBA" id="ARBA00004651"/>
    </source>
</evidence>
<sequence>MIRTAFFIALGGALGSMARYFLSKLLQTTTWIDFPFGTWAVNLLGCFLIGLLTEAAGHYILPNTDFKLFLTVGFCGGFTTFSTFTIELLSLLRTGNVLSAAFYAGSSVFLGLLAAYIGIQVVRFFS</sequence>
<feature type="binding site" evidence="11">
    <location>
        <position position="76"/>
    </location>
    <ligand>
        <name>Na(+)</name>
        <dbReference type="ChEBI" id="CHEBI:29101"/>
        <note>structural</note>
    </ligand>
</feature>
<evidence type="ECO:0000256" key="4">
    <source>
        <dbReference type="ARBA" id="ARBA00022692"/>
    </source>
</evidence>
<dbReference type="HOGENOM" id="CLU_114342_3_2_10"/>
<evidence type="ECO:0000256" key="5">
    <source>
        <dbReference type="ARBA" id="ARBA00022989"/>
    </source>
</evidence>
<dbReference type="GO" id="GO:0140114">
    <property type="term" value="P:cellular detoxification of fluoride"/>
    <property type="evidence" value="ECO:0007669"/>
    <property type="project" value="UniProtKB-UniRule"/>
</dbReference>
<evidence type="ECO:0000313" key="12">
    <source>
        <dbReference type="EMBL" id="EFM01742.1"/>
    </source>
</evidence>
<protein>
    <recommendedName>
        <fullName evidence="11">Fluoride-specific ion channel FluC</fullName>
    </recommendedName>
</protein>
<dbReference type="HAMAP" id="MF_00454">
    <property type="entry name" value="FluC"/>
    <property type="match status" value="1"/>
</dbReference>
<keyword evidence="11" id="KW-0915">Sodium</keyword>
<dbReference type="Pfam" id="PF02537">
    <property type="entry name" value="CRCB"/>
    <property type="match status" value="1"/>
</dbReference>
<dbReference type="Proteomes" id="UP000004394">
    <property type="component" value="Unassembled WGS sequence"/>
</dbReference>
<dbReference type="PANTHER" id="PTHR28259:SF1">
    <property type="entry name" value="FLUORIDE EXPORT PROTEIN 1-RELATED"/>
    <property type="match status" value="1"/>
</dbReference>
<keyword evidence="8 11" id="KW-0407">Ion channel</keyword>
<comment type="activity regulation">
    <text evidence="11">Na(+) is not transported, but it plays an essential structural role and its presence is essential for fluoride channel function.</text>
</comment>
<dbReference type="EMBL" id="AEEI01000043">
    <property type="protein sequence ID" value="EFM01742.1"/>
    <property type="molecule type" value="Genomic_DNA"/>
</dbReference>
<evidence type="ECO:0000256" key="6">
    <source>
        <dbReference type="ARBA" id="ARBA00023065"/>
    </source>
</evidence>
<keyword evidence="4 11" id="KW-0812">Transmembrane</keyword>
<evidence type="ECO:0000256" key="9">
    <source>
        <dbReference type="ARBA" id="ARBA00035120"/>
    </source>
</evidence>
<reference evidence="12" key="1">
    <citation type="submission" date="2010-07" db="EMBL/GenBank/DDBJ databases">
        <authorList>
            <person name="Muzny D."/>
            <person name="Qin X."/>
            <person name="Deng J."/>
            <person name="Jiang H."/>
            <person name="Liu Y."/>
            <person name="Qu J."/>
            <person name="Song X.-Z."/>
            <person name="Zhang L."/>
            <person name="Thornton R."/>
            <person name="Coyle M."/>
            <person name="Francisco L."/>
            <person name="Jackson L."/>
            <person name="Javaid M."/>
            <person name="Korchina V."/>
            <person name="Kovar C."/>
            <person name="Mata R."/>
            <person name="Mathew T."/>
            <person name="Ngo R."/>
            <person name="Nguyen L."/>
            <person name="Nguyen N."/>
            <person name="Okwuonu G."/>
            <person name="Ongeri F."/>
            <person name="Pham C."/>
            <person name="Simmons D."/>
            <person name="Wilczek-Boney K."/>
            <person name="Hale W."/>
            <person name="Jakkamsetti A."/>
            <person name="Pham P."/>
            <person name="Ruth R."/>
            <person name="San Lucas F."/>
            <person name="Warren J."/>
            <person name="Zhang J."/>
            <person name="Zhao Z."/>
            <person name="Zhou C."/>
            <person name="Zhu D."/>
            <person name="Lee S."/>
            <person name="Bess C."/>
            <person name="Blankenburg K."/>
            <person name="Forbes L."/>
            <person name="Fu Q."/>
            <person name="Gubbala S."/>
            <person name="Hirani K."/>
            <person name="Jayaseelan J.C."/>
            <person name="Lara F."/>
            <person name="Munidasa M."/>
            <person name="Palculict T."/>
            <person name="Patil S."/>
            <person name="Pu L.-L."/>
            <person name="Saada N."/>
            <person name="Tang L."/>
            <person name="Weissenberger G."/>
            <person name="Zhu Y."/>
            <person name="Hemphill L."/>
            <person name="Shang Y."/>
            <person name="Youmans B."/>
            <person name="Ayvaz T."/>
            <person name="Ross M."/>
            <person name="Santibanez J."/>
            <person name="Aqrawi P."/>
            <person name="Gross S."/>
            <person name="Joshi V."/>
            <person name="Fowler G."/>
            <person name="Nazareth L."/>
            <person name="Reid J."/>
            <person name="Worley K."/>
            <person name="Petrosino J."/>
            <person name="Highlander S."/>
            <person name="Gibbs R."/>
        </authorList>
    </citation>
    <scope>NUCLEOTIDE SEQUENCE [LARGE SCALE GENOMIC DNA]</scope>
    <source>
        <strain evidence="12">DSM 16973</strain>
    </source>
</reference>
<comment type="subcellular location">
    <subcellularLocation>
        <location evidence="1 11">Cell membrane</location>
        <topology evidence="1 11">Multi-pass membrane protein</topology>
    </subcellularLocation>
</comment>
<feature type="transmembrane region" description="Helical" evidence="11">
    <location>
        <begin position="101"/>
        <end position="125"/>
    </location>
</feature>
<dbReference type="GO" id="GO:0062054">
    <property type="term" value="F:fluoride channel activity"/>
    <property type="evidence" value="ECO:0007669"/>
    <property type="project" value="UniProtKB-UniRule"/>
</dbReference>
<evidence type="ECO:0000256" key="7">
    <source>
        <dbReference type="ARBA" id="ARBA00023136"/>
    </source>
</evidence>
<evidence type="ECO:0000256" key="11">
    <source>
        <dbReference type="HAMAP-Rule" id="MF_00454"/>
    </source>
</evidence>
<keyword evidence="2 11" id="KW-1003">Cell membrane</keyword>
<dbReference type="GO" id="GO:0005886">
    <property type="term" value="C:plasma membrane"/>
    <property type="evidence" value="ECO:0007669"/>
    <property type="project" value="UniProtKB-SubCell"/>
</dbReference>
<dbReference type="AlphaFoldDB" id="E0NT03"/>
<keyword evidence="11" id="KW-0813">Transport</keyword>
<proteinExistence type="inferred from homology"/>
<accession>E0NT03</accession>
<keyword evidence="6 11" id="KW-0406">Ion transport</keyword>
<feature type="transmembrane region" description="Helical" evidence="11">
    <location>
        <begin position="39"/>
        <end position="61"/>
    </location>
</feature>
<keyword evidence="3" id="KW-0997">Cell inner membrane</keyword>
<keyword evidence="7 11" id="KW-0472">Membrane</keyword>
<dbReference type="NCBIfam" id="TIGR00494">
    <property type="entry name" value="crcB"/>
    <property type="match status" value="1"/>
</dbReference>
<evidence type="ECO:0000256" key="8">
    <source>
        <dbReference type="ARBA" id="ARBA00023303"/>
    </source>
</evidence>
<dbReference type="PANTHER" id="PTHR28259">
    <property type="entry name" value="FLUORIDE EXPORT PROTEIN 1-RELATED"/>
    <property type="match status" value="1"/>
</dbReference>
<dbReference type="RefSeq" id="WP_006949250.1">
    <property type="nucleotide sequence ID" value="NZ_BAJI01000003.1"/>
</dbReference>
<dbReference type="eggNOG" id="COG0239">
    <property type="taxonomic scope" value="Bacteria"/>
</dbReference>
<keyword evidence="11" id="KW-0479">Metal-binding</keyword>
<dbReference type="InterPro" id="IPR003691">
    <property type="entry name" value="FluC"/>
</dbReference>
<comment type="caution">
    <text evidence="12">The sequence shown here is derived from an EMBL/GenBank/DDBJ whole genome shotgun (WGS) entry which is preliminary data.</text>
</comment>
<name>E0NT03_9BACT</name>
<dbReference type="GO" id="GO:0046872">
    <property type="term" value="F:metal ion binding"/>
    <property type="evidence" value="ECO:0007669"/>
    <property type="project" value="UniProtKB-KW"/>
</dbReference>
<organism evidence="12 13">
    <name type="scientific">Hoylesella marshii DSM 16973 = JCM 13450</name>
    <dbReference type="NCBI Taxonomy" id="862515"/>
    <lineage>
        <taxon>Bacteria</taxon>
        <taxon>Pseudomonadati</taxon>
        <taxon>Bacteroidota</taxon>
        <taxon>Bacteroidia</taxon>
        <taxon>Bacteroidales</taxon>
        <taxon>Prevotellaceae</taxon>
        <taxon>Hoylesella</taxon>
    </lineage>
</organism>
<keyword evidence="13" id="KW-1185">Reference proteome</keyword>
<dbReference type="OrthoDB" id="9815830at2"/>
<evidence type="ECO:0000256" key="10">
    <source>
        <dbReference type="ARBA" id="ARBA00035585"/>
    </source>
</evidence>
<comment type="catalytic activity">
    <reaction evidence="10">
        <text>fluoride(in) = fluoride(out)</text>
        <dbReference type="Rhea" id="RHEA:76159"/>
        <dbReference type="ChEBI" id="CHEBI:17051"/>
    </reaction>
    <physiologicalReaction direction="left-to-right" evidence="10">
        <dbReference type="Rhea" id="RHEA:76160"/>
    </physiologicalReaction>
</comment>
<feature type="binding site" evidence="11">
    <location>
        <position position="79"/>
    </location>
    <ligand>
        <name>Na(+)</name>
        <dbReference type="ChEBI" id="CHEBI:29101"/>
        <note>structural</note>
    </ligand>
</feature>
<gene>
    <name evidence="11 12" type="primary">crcB</name>
    <name evidence="11" type="synonym">fluC</name>
    <name evidence="12" type="ORF">HMPREF0658_1230</name>
</gene>
<evidence type="ECO:0000313" key="13">
    <source>
        <dbReference type="Proteomes" id="UP000004394"/>
    </source>
</evidence>